<dbReference type="Gene3D" id="3.30.450.40">
    <property type="match status" value="1"/>
</dbReference>
<dbReference type="InterPro" id="IPR025991">
    <property type="entry name" value="Chemoreceptor_zinc-bind_dom"/>
</dbReference>
<dbReference type="GO" id="GO:0005886">
    <property type="term" value="C:plasma membrane"/>
    <property type="evidence" value="ECO:0007669"/>
    <property type="project" value="UniProtKB-SubCell"/>
</dbReference>
<evidence type="ECO:0000313" key="11">
    <source>
        <dbReference type="EMBL" id="MXR36163.1"/>
    </source>
</evidence>
<dbReference type="PANTHER" id="PTHR44757:SF2">
    <property type="entry name" value="BIOFILM ARCHITECTURE MAINTENANCE PROTEIN MBAA"/>
    <property type="match status" value="1"/>
</dbReference>
<evidence type="ECO:0000313" key="12">
    <source>
        <dbReference type="Proteomes" id="UP000467214"/>
    </source>
</evidence>
<dbReference type="Pfam" id="PF08448">
    <property type="entry name" value="PAS_4"/>
    <property type="match status" value="1"/>
</dbReference>
<evidence type="ECO:0000259" key="10">
    <source>
        <dbReference type="PROSITE" id="PS50887"/>
    </source>
</evidence>
<dbReference type="SMART" id="SM00091">
    <property type="entry name" value="PAS"/>
    <property type="match status" value="2"/>
</dbReference>
<dbReference type="InterPro" id="IPR029016">
    <property type="entry name" value="GAF-like_dom_sf"/>
</dbReference>
<sequence length="1351" mass="147923">MNLGRLQWRSLKTRVTFTALFVLMAGICLLTFYVSRMLREDMQQQLSQQQLSAVSFIANHVNHELDERMQVLHVVAASVQPAQLADDHAMQALLDKQALLLAMFNGGVLAYRTDGVAIAETPRSVGRVGTNHLYIDTIAAALLEGRATFSRPIMGKALRAPVFGMSVPIRDGQGRVVGALSGVTNLGKPNFLDQITGSTYGKSGHYAIVDRRNRLVVTSSDKLRIMQPLPAPGTHALTDRLLRQNAGSAIGTSQQGGEELLSSQDIPLAGWVLTASLPTEEAFAPIQSMQQRMLLAACLLSLLAGVLIWWLLRRQLSPLQQAASMLTQLAEQPPAVSALPIQRHDEIGSLIAGFNRLLAKLAQRERALQESRSMLSEILANVDASIYLKDTEGRYLFANRPVLTFFGASLEEVVGQRDEHFFDPDTAARLCLNDRQVLDQGLVLRTEESNLQVQGRCATYWTVKLPLRNAAGEIYALCGISTDMTESKRIEKYEQFRSQTLELLVKGASLPVLLQAIVQGVEQVDPAMLCSILLLDEDGRHLGQSVAPSLPEFYVAAIDGVEIGVGVGSCGTAAITGQRVIVEDIQQHAYWAPYKELAARAGLAACWSQPILSSAGKVLGTFAIYAREVRQPGTSDIAIIEQSAHLVSIALERKQAEDKLHLAASVFTHAREGIMITSLDGRIIDINAAFSQMSGYSRAEVLGQNTRLFKSGRHPDAFYSELWQQLGICGYWSGELWNRHKNAEICAEMVTISAIRDSAGSTRQYVALFSDISALKAHQNQLEYMAHYDALTRLPNRILLADRLQQAMRQSSRSGHALAVVYLDLDGFKEVNDQYGHAAGDQLLLVLADGMRNALRDGDTLARLGGDEFVAVLPDLSEPAACKPILARLLDAAAQTAMVNGEALQVSASVGVTFYPQQQEAVDADQLLRQADQAMYQAKLAGRNRFHLFDAEEDRNIRHHHASLKRLRQALNDGEFVLYYQPKVNMRSGEVVGAEALIRWQHPEQGLLPPGEFLSAIENDPLAIELGEWVIATALAQMLAWREAGLDIPVSVNIGAYQLQQAGFATRLRALLAAQPAVRPGDLELEVLETSAMEDLSGVSQLIAACGEIGVVFALDDFGTGYSSLTYLKRLPVVLLKVDQSFVRDMLEDADDLAILEGVISLAATFRRQLIAEGVETIAHGELLLQLGCELAQGYGIARPMPGPALPDWAALWRPDPAWQDVAVIERHHLPLLFAQVEHQAWMDHMVRYLRGGQVAQPALDPKRCRLGLWLGGEGLLRYGALPALTQAAALHDQVHAQAARLCEWRVLGRQAQADAGIEALQELHAGLQDQLKKLEVVSGQGLVSRVEARV</sequence>
<dbReference type="Gene3D" id="3.20.20.450">
    <property type="entry name" value="EAL domain"/>
    <property type="match status" value="1"/>
</dbReference>
<dbReference type="InterPro" id="IPR000014">
    <property type="entry name" value="PAS"/>
</dbReference>
<dbReference type="InterPro" id="IPR003018">
    <property type="entry name" value="GAF"/>
</dbReference>
<evidence type="ECO:0000256" key="1">
    <source>
        <dbReference type="ARBA" id="ARBA00004651"/>
    </source>
</evidence>
<feature type="domain" description="GGDEF" evidence="10">
    <location>
        <begin position="816"/>
        <end position="951"/>
    </location>
</feature>
<name>A0A845BUF5_9NEIS</name>
<dbReference type="NCBIfam" id="TIGR00229">
    <property type="entry name" value="sensory_box"/>
    <property type="match status" value="2"/>
</dbReference>
<dbReference type="SMART" id="SM00304">
    <property type="entry name" value="HAMP"/>
    <property type="match status" value="1"/>
</dbReference>
<accession>A0A845BUF5</accession>
<dbReference type="Gene3D" id="1.20.120.30">
    <property type="entry name" value="Aspartate receptor, ligand-binding domain"/>
    <property type="match status" value="1"/>
</dbReference>
<dbReference type="Pfam" id="PF00990">
    <property type="entry name" value="GGDEF"/>
    <property type="match status" value="1"/>
</dbReference>
<dbReference type="PROSITE" id="PS50883">
    <property type="entry name" value="EAL"/>
    <property type="match status" value="1"/>
</dbReference>
<dbReference type="Pfam" id="PF13185">
    <property type="entry name" value="GAF_2"/>
    <property type="match status" value="1"/>
</dbReference>
<dbReference type="InterPro" id="IPR033479">
    <property type="entry name" value="dCache_1"/>
</dbReference>
<dbReference type="InterPro" id="IPR043128">
    <property type="entry name" value="Rev_trsase/Diguanyl_cyclase"/>
</dbReference>
<dbReference type="Proteomes" id="UP000467214">
    <property type="component" value="Unassembled WGS sequence"/>
</dbReference>
<evidence type="ECO:0000256" key="6">
    <source>
        <dbReference type="SAM" id="Phobius"/>
    </source>
</evidence>
<protein>
    <submittedName>
        <fullName evidence="11">EAL domain-containing protein</fullName>
    </submittedName>
</protein>
<evidence type="ECO:0000256" key="2">
    <source>
        <dbReference type="ARBA" id="ARBA00022475"/>
    </source>
</evidence>
<keyword evidence="4 6" id="KW-1133">Transmembrane helix</keyword>
<dbReference type="PROSITE" id="PS50112">
    <property type="entry name" value="PAS"/>
    <property type="match status" value="2"/>
</dbReference>
<dbReference type="CDD" id="cd18774">
    <property type="entry name" value="PDC2_HK_sensor"/>
    <property type="match status" value="1"/>
</dbReference>
<dbReference type="Gene3D" id="6.10.340.10">
    <property type="match status" value="1"/>
</dbReference>
<dbReference type="SUPFAM" id="SSF55785">
    <property type="entry name" value="PYP-like sensor domain (PAS domain)"/>
    <property type="match status" value="2"/>
</dbReference>
<dbReference type="GO" id="GO:0003824">
    <property type="term" value="F:catalytic activity"/>
    <property type="evidence" value="ECO:0007669"/>
    <property type="project" value="UniProtKB-ARBA"/>
</dbReference>
<dbReference type="RefSeq" id="WP_160795069.1">
    <property type="nucleotide sequence ID" value="NZ_WSSB01000003.1"/>
</dbReference>
<dbReference type="PROSITE" id="PS50887">
    <property type="entry name" value="GGDEF"/>
    <property type="match status" value="1"/>
</dbReference>
<keyword evidence="3 6" id="KW-0812">Transmembrane</keyword>
<dbReference type="SMART" id="SM00267">
    <property type="entry name" value="GGDEF"/>
    <property type="match status" value="1"/>
</dbReference>
<dbReference type="InterPro" id="IPR013656">
    <property type="entry name" value="PAS_4"/>
</dbReference>
<evidence type="ECO:0000256" key="5">
    <source>
        <dbReference type="ARBA" id="ARBA00023136"/>
    </source>
</evidence>
<dbReference type="Pfam" id="PF00563">
    <property type="entry name" value="EAL"/>
    <property type="match status" value="1"/>
</dbReference>
<feature type="transmembrane region" description="Helical" evidence="6">
    <location>
        <begin position="293"/>
        <end position="312"/>
    </location>
</feature>
<keyword evidence="12" id="KW-1185">Reference proteome</keyword>
<dbReference type="Pfam" id="PF02743">
    <property type="entry name" value="dCache_1"/>
    <property type="match status" value="1"/>
</dbReference>
<dbReference type="CDD" id="cd18773">
    <property type="entry name" value="PDC1_HK_sensor"/>
    <property type="match status" value="1"/>
</dbReference>
<feature type="domain" description="PAS" evidence="7">
    <location>
        <begin position="656"/>
        <end position="716"/>
    </location>
</feature>
<comment type="subcellular location">
    <subcellularLocation>
        <location evidence="1">Cell membrane</location>
        <topology evidence="1">Multi-pass membrane protein</topology>
    </subcellularLocation>
</comment>
<dbReference type="InterPro" id="IPR000160">
    <property type="entry name" value="GGDEF_dom"/>
</dbReference>
<dbReference type="Pfam" id="PF13682">
    <property type="entry name" value="CZB"/>
    <property type="match status" value="1"/>
</dbReference>
<dbReference type="InterPro" id="IPR001633">
    <property type="entry name" value="EAL_dom"/>
</dbReference>
<keyword evidence="2" id="KW-1003">Cell membrane</keyword>
<dbReference type="GO" id="GO:0007165">
    <property type="term" value="P:signal transduction"/>
    <property type="evidence" value="ECO:0007669"/>
    <property type="project" value="InterPro"/>
</dbReference>
<dbReference type="PROSITE" id="PS50885">
    <property type="entry name" value="HAMP"/>
    <property type="match status" value="1"/>
</dbReference>
<dbReference type="InterPro" id="IPR029787">
    <property type="entry name" value="Nucleotide_cyclase"/>
</dbReference>
<proteinExistence type="predicted"/>
<feature type="transmembrane region" description="Helical" evidence="6">
    <location>
        <begin position="15"/>
        <end position="34"/>
    </location>
</feature>
<gene>
    <name evidence="11" type="ORF">GQF02_04125</name>
</gene>
<dbReference type="SUPFAM" id="SSF55073">
    <property type="entry name" value="Nucleotide cyclase"/>
    <property type="match status" value="1"/>
</dbReference>
<keyword evidence="5 6" id="KW-0472">Membrane</keyword>
<dbReference type="Gene3D" id="3.30.70.270">
    <property type="match status" value="1"/>
</dbReference>
<dbReference type="SUPFAM" id="SSF141868">
    <property type="entry name" value="EAL domain-like"/>
    <property type="match status" value="1"/>
</dbReference>
<evidence type="ECO:0000256" key="4">
    <source>
        <dbReference type="ARBA" id="ARBA00022989"/>
    </source>
</evidence>
<feature type="domain" description="PAS" evidence="7">
    <location>
        <begin position="371"/>
        <end position="441"/>
    </location>
</feature>
<dbReference type="CDD" id="cd01948">
    <property type="entry name" value="EAL"/>
    <property type="match status" value="1"/>
</dbReference>
<dbReference type="CDD" id="cd00130">
    <property type="entry name" value="PAS"/>
    <property type="match status" value="2"/>
</dbReference>
<dbReference type="InterPro" id="IPR003660">
    <property type="entry name" value="HAMP_dom"/>
</dbReference>
<dbReference type="EMBL" id="WSSB01000003">
    <property type="protein sequence ID" value="MXR36163.1"/>
    <property type="molecule type" value="Genomic_DNA"/>
</dbReference>
<dbReference type="InterPro" id="IPR035919">
    <property type="entry name" value="EAL_sf"/>
</dbReference>
<dbReference type="PANTHER" id="PTHR44757">
    <property type="entry name" value="DIGUANYLATE CYCLASE DGCP"/>
    <property type="match status" value="1"/>
</dbReference>
<dbReference type="FunFam" id="3.30.70.270:FF:000001">
    <property type="entry name" value="Diguanylate cyclase domain protein"/>
    <property type="match status" value="1"/>
</dbReference>
<dbReference type="CDD" id="cd01949">
    <property type="entry name" value="GGDEF"/>
    <property type="match status" value="1"/>
</dbReference>
<dbReference type="InterPro" id="IPR035965">
    <property type="entry name" value="PAS-like_dom_sf"/>
</dbReference>
<evidence type="ECO:0000259" key="7">
    <source>
        <dbReference type="PROSITE" id="PS50112"/>
    </source>
</evidence>
<dbReference type="Pfam" id="PF13426">
    <property type="entry name" value="PAS_9"/>
    <property type="match status" value="1"/>
</dbReference>
<dbReference type="SMART" id="SM00052">
    <property type="entry name" value="EAL"/>
    <property type="match status" value="1"/>
</dbReference>
<dbReference type="InterPro" id="IPR052155">
    <property type="entry name" value="Biofilm_reg_signaling"/>
</dbReference>
<reference evidence="11 12" key="1">
    <citation type="submission" date="2019-12" db="EMBL/GenBank/DDBJ databases">
        <title>Neisseriaceae gen. nov. sp. Genome sequencing and assembly.</title>
        <authorList>
            <person name="Liu Z."/>
            <person name="Li A."/>
        </authorList>
    </citation>
    <scope>NUCLEOTIDE SEQUENCE [LARGE SCALE GENOMIC DNA]</scope>
    <source>
        <strain evidence="11 12">B2N2-7</strain>
    </source>
</reference>
<evidence type="ECO:0000259" key="8">
    <source>
        <dbReference type="PROSITE" id="PS50883"/>
    </source>
</evidence>
<feature type="domain" description="HAMP" evidence="9">
    <location>
        <begin position="313"/>
        <end position="366"/>
    </location>
</feature>
<feature type="domain" description="EAL" evidence="8">
    <location>
        <begin position="960"/>
        <end position="1214"/>
    </location>
</feature>
<evidence type="ECO:0000259" key="9">
    <source>
        <dbReference type="PROSITE" id="PS50885"/>
    </source>
</evidence>
<dbReference type="SUPFAM" id="SSF55781">
    <property type="entry name" value="GAF domain-like"/>
    <property type="match status" value="1"/>
</dbReference>
<dbReference type="NCBIfam" id="TIGR00254">
    <property type="entry name" value="GGDEF"/>
    <property type="match status" value="1"/>
</dbReference>
<dbReference type="SMART" id="SM00065">
    <property type="entry name" value="GAF"/>
    <property type="match status" value="1"/>
</dbReference>
<evidence type="ECO:0000256" key="3">
    <source>
        <dbReference type="ARBA" id="ARBA00022692"/>
    </source>
</evidence>
<organism evidence="11 12">
    <name type="scientific">Craterilacuibacter sinensis</name>
    <dbReference type="NCBI Taxonomy" id="2686017"/>
    <lineage>
        <taxon>Bacteria</taxon>
        <taxon>Pseudomonadati</taxon>
        <taxon>Pseudomonadota</taxon>
        <taxon>Betaproteobacteria</taxon>
        <taxon>Neisseriales</taxon>
        <taxon>Neisseriaceae</taxon>
        <taxon>Craterilacuibacter</taxon>
    </lineage>
</organism>
<dbReference type="Gene3D" id="3.30.450.20">
    <property type="entry name" value="PAS domain"/>
    <property type="match status" value="3"/>
</dbReference>
<comment type="caution">
    <text evidence="11">The sequence shown here is derived from an EMBL/GenBank/DDBJ whole genome shotgun (WGS) entry which is preliminary data.</text>
</comment>